<organism evidence="4 5">
    <name type="scientific">Schizothecium vesticola</name>
    <dbReference type="NCBI Taxonomy" id="314040"/>
    <lineage>
        <taxon>Eukaryota</taxon>
        <taxon>Fungi</taxon>
        <taxon>Dikarya</taxon>
        <taxon>Ascomycota</taxon>
        <taxon>Pezizomycotina</taxon>
        <taxon>Sordariomycetes</taxon>
        <taxon>Sordariomycetidae</taxon>
        <taxon>Sordariales</taxon>
        <taxon>Schizotheciaceae</taxon>
        <taxon>Schizothecium</taxon>
    </lineage>
</organism>
<evidence type="ECO:0000256" key="1">
    <source>
        <dbReference type="SAM" id="MobiDB-lite"/>
    </source>
</evidence>
<dbReference type="EMBL" id="JAUKUD010000001">
    <property type="protein sequence ID" value="KAK0753697.1"/>
    <property type="molecule type" value="Genomic_DNA"/>
</dbReference>
<name>A0AA40F9W2_9PEZI</name>
<feature type="chain" id="PRO_5041251813" description="Cellobiose dehydrogenase-like cytochrome domain-containing protein" evidence="2">
    <location>
        <begin position="19"/>
        <end position="240"/>
    </location>
</feature>
<dbReference type="PANTHER" id="PTHR47797">
    <property type="entry name" value="DEHYDROGENASE, PUTATIVE (AFU_ORTHOLOGUE AFUA_8G05805)-RELATED"/>
    <property type="match status" value="1"/>
</dbReference>
<keyword evidence="5" id="KW-1185">Reference proteome</keyword>
<reference evidence="4" key="1">
    <citation type="submission" date="2023-06" db="EMBL/GenBank/DDBJ databases">
        <title>Genome-scale phylogeny and comparative genomics of the fungal order Sordariales.</title>
        <authorList>
            <consortium name="Lawrence Berkeley National Laboratory"/>
            <person name="Hensen N."/>
            <person name="Bonometti L."/>
            <person name="Westerberg I."/>
            <person name="Brannstrom I.O."/>
            <person name="Guillou S."/>
            <person name="Cros-Aarteil S."/>
            <person name="Calhoun S."/>
            <person name="Haridas S."/>
            <person name="Kuo A."/>
            <person name="Mondo S."/>
            <person name="Pangilinan J."/>
            <person name="Riley R."/>
            <person name="LaButti K."/>
            <person name="Andreopoulos B."/>
            <person name="Lipzen A."/>
            <person name="Chen C."/>
            <person name="Yanf M."/>
            <person name="Daum C."/>
            <person name="Ng V."/>
            <person name="Clum A."/>
            <person name="Steindorff A."/>
            <person name="Ohm R."/>
            <person name="Martin F."/>
            <person name="Silar P."/>
            <person name="Natvig D."/>
            <person name="Lalanne C."/>
            <person name="Gautier V."/>
            <person name="Ament-velasquez S.L."/>
            <person name="Kruys A."/>
            <person name="Hutchinson M.I."/>
            <person name="Powell A.J."/>
            <person name="Barry K."/>
            <person name="Miller A.N."/>
            <person name="Grigoriev I.V."/>
            <person name="Debuchy R."/>
            <person name="Gladieux P."/>
            <person name="Thoren M.H."/>
            <person name="Johannesson H."/>
        </authorList>
    </citation>
    <scope>NUCLEOTIDE SEQUENCE</scope>
    <source>
        <strain evidence="4">SMH3187-1</strain>
    </source>
</reference>
<evidence type="ECO:0000256" key="2">
    <source>
        <dbReference type="SAM" id="SignalP"/>
    </source>
</evidence>
<accession>A0AA40F9W2</accession>
<gene>
    <name evidence="4" type="ORF">B0T18DRAFT_452968</name>
</gene>
<evidence type="ECO:0000313" key="5">
    <source>
        <dbReference type="Proteomes" id="UP001172155"/>
    </source>
</evidence>
<dbReference type="Pfam" id="PF16010">
    <property type="entry name" value="CDH-cyt"/>
    <property type="match status" value="1"/>
</dbReference>
<dbReference type="Proteomes" id="UP001172155">
    <property type="component" value="Unassembled WGS sequence"/>
</dbReference>
<proteinExistence type="predicted"/>
<keyword evidence="2" id="KW-0732">Signal</keyword>
<feature type="compositionally biased region" description="Low complexity" evidence="1">
    <location>
        <begin position="194"/>
        <end position="209"/>
    </location>
</feature>
<feature type="domain" description="Cellobiose dehydrogenase-like cytochrome" evidence="3">
    <location>
        <begin position="26"/>
        <end position="180"/>
    </location>
</feature>
<protein>
    <recommendedName>
        <fullName evidence="3">Cellobiose dehydrogenase-like cytochrome domain-containing protein</fullName>
    </recommendedName>
</protein>
<dbReference type="InterPro" id="IPR015920">
    <property type="entry name" value="Cellobiose_DH-like_cyt"/>
</dbReference>
<sequence>MPGVKFLGLAALAASASAQISESKIADVPGLSFRIAIPETQAAPFDVYLSIVAPKTTGWASIAWGGKMIGNPLTIGWANGDKATVSSRWAKSRTAPAAYAGASYTVLPSTTSNSTHWQLDVLCSGCSQWEGGKLDPNSAANFAWAKNTKGPTNTALNTSSISYHDSHGQFTHDLKLAKIPQSAFDALVGGGGAPATSAAAPPSSTAAGGQSTSPRLAPPLGVAVLALTTVLLTGSVRRRI</sequence>
<feature type="region of interest" description="Disordered" evidence="1">
    <location>
        <begin position="190"/>
        <end position="213"/>
    </location>
</feature>
<feature type="signal peptide" evidence="2">
    <location>
        <begin position="1"/>
        <end position="18"/>
    </location>
</feature>
<evidence type="ECO:0000313" key="4">
    <source>
        <dbReference type="EMBL" id="KAK0753697.1"/>
    </source>
</evidence>
<dbReference type="CDD" id="cd09630">
    <property type="entry name" value="CDH_like_cytochrome"/>
    <property type="match status" value="1"/>
</dbReference>
<evidence type="ECO:0000259" key="3">
    <source>
        <dbReference type="Pfam" id="PF16010"/>
    </source>
</evidence>
<dbReference type="PANTHER" id="PTHR47797:SF5">
    <property type="entry name" value="CELLOBIOSE DEHYDROGENASE CYTOCHROME DOMAIN-CONTAINING PROTEIN"/>
    <property type="match status" value="1"/>
</dbReference>
<dbReference type="Gene3D" id="2.60.40.1210">
    <property type="entry name" value="Cellobiose dehydrogenase, cytochrome domain"/>
    <property type="match status" value="1"/>
</dbReference>
<dbReference type="SUPFAM" id="SSF49344">
    <property type="entry name" value="CBD9-like"/>
    <property type="match status" value="1"/>
</dbReference>
<comment type="caution">
    <text evidence="4">The sequence shown here is derived from an EMBL/GenBank/DDBJ whole genome shotgun (WGS) entry which is preliminary data.</text>
</comment>
<dbReference type="AlphaFoldDB" id="A0AA40F9W2"/>